<evidence type="ECO:0000313" key="2">
    <source>
        <dbReference type="EMBL" id="HGQ85327.1"/>
    </source>
</evidence>
<dbReference type="AlphaFoldDB" id="A0A7C4NZM6"/>
<evidence type="ECO:0008006" key="3">
    <source>
        <dbReference type="Google" id="ProtNLM"/>
    </source>
</evidence>
<comment type="caution">
    <text evidence="2">The sequence shown here is derived from an EMBL/GenBank/DDBJ whole genome shotgun (WGS) entry which is preliminary data.</text>
</comment>
<dbReference type="EMBL" id="DSZN01000054">
    <property type="protein sequence ID" value="HGQ85327.1"/>
    <property type="molecule type" value="Genomic_DNA"/>
</dbReference>
<dbReference type="PANTHER" id="PTHR30012">
    <property type="entry name" value="GENERAL SECRETION PATHWAY PROTEIN"/>
    <property type="match status" value="1"/>
</dbReference>
<gene>
    <name evidence="2" type="ORF">ENT66_02910</name>
</gene>
<feature type="transmembrane region" description="Helical" evidence="1">
    <location>
        <begin position="12"/>
        <end position="34"/>
    </location>
</feature>
<accession>A0A7C4NZM6</accession>
<sequence>MLSLKSKVKHAMVYPSVIVFVTIAVISIIMLFVIPKFAEIYSSAGQALPLPTQILINISNNFGKNSHSFYYFISRTNHRH</sequence>
<name>A0A7C4NZM6_9BACT</name>
<organism evidence="2">
    <name type="scientific">Thermodesulfobacterium geofontis</name>
    <dbReference type="NCBI Taxonomy" id="1295609"/>
    <lineage>
        <taxon>Bacteria</taxon>
        <taxon>Pseudomonadati</taxon>
        <taxon>Thermodesulfobacteriota</taxon>
        <taxon>Thermodesulfobacteria</taxon>
        <taxon>Thermodesulfobacteriales</taxon>
        <taxon>Thermodesulfobacteriaceae</taxon>
        <taxon>Thermodesulfobacterium</taxon>
    </lineage>
</organism>
<evidence type="ECO:0000256" key="1">
    <source>
        <dbReference type="SAM" id="Phobius"/>
    </source>
</evidence>
<proteinExistence type="predicted"/>
<keyword evidence="1" id="KW-0812">Transmembrane</keyword>
<dbReference type="PANTHER" id="PTHR30012:SF0">
    <property type="entry name" value="TYPE II SECRETION SYSTEM PROTEIN F-RELATED"/>
    <property type="match status" value="1"/>
</dbReference>
<reference evidence="2" key="1">
    <citation type="journal article" date="2020" name="mSystems">
        <title>Genome- and Community-Level Interaction Insights into Carbon Utilization and Element Cycling Functions of Hydrothermarchaeota in Hydrothermal Sediment.</title>
        <authorList>
            <person name="Zhou Z."/>
            <person name="Liu Y."/>
            <person name="Xu W."/>
            <person name="Pan J."/>
            <person name="Luo Z.H."/>
            <person name="Li M."/>
        </authorList>
    </citation>
    <scope>NUCLEOTIDE SEQUENCE [LARGE SCALE GENOMIC DNA]</scope>
    <source>
        <strain evidence="2">SpSt-6</strain>
    </source>
</reference>
<keyword evidence="1" id="KW-0472">Membrane</keyword>
<protein>
    <recommendedName>
        <fullName evidence="3">Type II secretion system protein GspF domain-containing protein</fullName>
    </recommendedName>
</protein>
<keyword evidence="1" id="KW-1133">Transmembrane helix</keyword>
<dbReference type="InterPro" id="IPR003004">
    <property type="entry name" value="GspF/PilC"/>
</dbReference>